<feature type="transmembrane region" description="Helical" evidence="5">
    <location>
        <begin position="304"/>
        <end position="328"/>
    </location>
</feature>
<evidence type="ECO:0000256" key="1">
    <source>
        <dbReference type="ARBA" id="ARBA00004141"/>
    </source>
</evidence>
<dbReference type="InterPro" id="IPR036259">
    <property type="entry name" value="MFS_trans_sf"/>
</dbReference>
<feature type="transmembrane region" description="Helical" evidence="5">
    <location>
        <begin position="603"/>
        <end position="623"/>
    </location>
</feature>
<dbReference type="PANTHER" id="PTHR23502:SF164">
    <property type="entry name" value="MAJOR FACILITATOR SUPERFAMILY (MFS) PROFILE DOMAIN-CONTAINING PROTEIN"/>
    <property type="match status" value="1"/>
</dbReference>
<sequence>MNDDKNDGLLVPIDFNNVSGRRRESRIDKYAKRSSQMFIPFSVVDFRNSQALTPASPRYPMQTLQEGGRGLARIDSIDTITAEKQKAAVHEEEVLGSTEIYDKDGNIRLVPVSEGPRMDPKCIGRLTVTIKTPTPDPKDPLNLPEWRKWLAVASLCFFGSVSLAAEIAVAGLLPVFILEYSGVDPASTLKHADLKGNPNPLAIVPPGVTPVSLTSVSLLATIPMLSNGVATYLLVPLTAAIGRRPVLILTSAFSWGGGFWAGYSKSLTSHIAARVFHGLGSGAVEALLPLIVQDMMFLHKRNKAVASIIASQGPMIMLFGILGPYIAVNWDWRWIYWITSAVGVLTWIMLILFVPETLRQRSKAELAGHQLWPIAAGEDRTQLDYATYGARTRWDDLGFFQSGTHWKDAGLQIIATLKTTMFPAVLWCTLLQVAFGMVMGATGQATSFALLAAGLFNNSVPFELTGLSQIPQILSTIVIFVVGGPVADSVSLWISKKKGGREAEHQLPNLIMPIFFAITGALVFGYADQNHLHYAVLLLGTFFLMTSTLITAPIVQNYVIESYPQWAGPVLVNVSTLRVFISFPLNTQVTTWLQELGPMKFTVYLSIMLLVVSTGIPILFIFGKKLRMKTSDKVSKRKY</sequence>
<organism evidence="7 8">
    <name type="scientific">Colletotrichum nymphaeae SA-01</name>
    <dbReference type="NCBI Taxonomy" id="1460502"/>
    <lineage>
        <taxon>Eukaryota</taxon>
        <taxon>Fungi</taxon>
        <taxon>Dikarya</taxon>
        <taxon>Ascomycota</taxon>
        <taxon>Pezizomycotina</taxon>
        <taxon>Sordariomycetes</taxon>
        <taxon>Hypocreomycetidae</taxon>
        <taxon>Glomerellales</taxon>
        <taxon>Glomerellaceae</taxon>
        <taxon>Colletotrichum</taxon>
        <taxon>Colletotrichum acutatum species complex</taxon>
    </lineage>
</organism>
<dbReference type="GO" id="GO:0022857">
    <property type="term" value="F:transmembrane transporter activity"/>
    <property type="evidence" value="ECO:0007669"/>
    <property type="project" value="InterPro"/>
</dbReference>
<comment type="subcellular location">
    <subcellularLocation>
        <location evidence="1">Membrane</location>
        <topology evidence="1">Multi-pass membrane protein</topology>
    </subcellularLocation>
</comment>
<feature type="transmembrane region" description="Helical" evidence="5">
    <location>
        <begin position="532"/>
        <end position="554"/>
    </location>
</feature>
<feature type="transmembrane region" description="Helical" evidence="5">
    <location>
        <begin position="334"/>
        <end position="354"/>
    </location>
</feature>
<keyword evidence="4 5" id="KW-0472">Membrane</keyword>
<name>A0A135SC01_9PEZI</name>
<gene>
    <name evidence="7" type="ORF">CNYM01_05071</name>
</gene>
<accession>A0A135SC01</accession>
<reference evidence="7 8" key="1">
    <citation type="submission" date="2014-02" db="EMBL/GenBank/DDBJ databases">
        <title>The genome sequence of Colletotrichum nymphaeae SA-01.</title>
        <authorList>
            <person name="Baroncelli R."/>
            <person name="Thon M.R."/>
        </authorList>
    </citation>
    <scope>NUCLEOTIDE SEQUENCE [LARGE SCALE GENOMIC DNA]</scope>
    <source>
        <strain evidence="7 8">SA-01</strain>
    </source>
</reference>
<feature type="transmembrane region" description="Helical" evidence="5">
    <location>
        <begin position="246"/>
        <end position="263"/>
    </location>
</feature>
<feature type="transmembrane region" description="Helical" evidence="5">
    <location>
        <begin position="275"/>
        <end position="292"/>
    </location>
</feature>
<keyword evidence="3 5" id="KW-1133">Transmembrane helix</keyword>
<dbReference type="PANTHER" id="PTHR23502">
    <property type="entry name" value="MAJOR FACILITATOR SUPERFAMILY"/>
    <property type="match status" value="1"/>
</dbReference>
<feature type="transmembrane region" description="Helical" evidence="5">
    <location>
        <begin position="211"/>
        <end position="234"/>
    </location>
</feature>
<keyword evidence="2 5" id="KW-0812">Transmembrane</keyword>
<protein>
    <submittedName>
        <fullName evidence="7">Major facilitator superfamily transporter</fullName>
    </submittedName>
</protein>
<feature type="transmembrane region" description="Helical" evidence="5">
    <location>
        <begin position="507"/>
        <end position="526"/>
    </location>
</feature>
<dbReference type="InterPro" id="IPR020846">
    <property type="entry name" value="MFS_dom"/>
</dbReference>
<evidence type="ECO:0000256" key="5">
    <source>
        <dbReference type="SAM" id="Phobius"/>
    </source>
</evidence>
<dbReference type="GO" id="GO:0005886">
    <property type="term" value="C:plasma membrane"/>
    <property type="evidence" value="ECO:0007669"/>
    <property type="project" value="TreeGrafter"/>
</dbReference>
<evidence type="ECO:0000256" key="3">
    <source>
        <dbReference type="ARBA" id="ARBA00022989"/>
    </source>
</evidence>
<dbReference type="AlphaFoldDB" id="A0A135SC01"/>
<feature type="transmembrane region" description="Helical" evidence="5">
    <location>
        <begin position="473"/>
        <end position="495"/>
    </location>
</feature>
<dbReference type="InterPro" id="IPR011701">
    <property type="entry name" value="MFS"/>
</dbReference>
<evidence type="ECO:0000256" key="2">
    <source>
        <dbReference type="ARBA" id="ARBA00022692"/>
    </source>
</evidence>
<evidence type="ECO:0000313" key="7">
    <source>
        <dbReference type="EMBL" id="KXH33435.1"/>
    </source>
</evidence>
<evidence type="ECO:0000256" key="4">
    <source>
        <dbReference type="ARBA" id="ARBA00023136"/>
    </source>
</evidence>
<dbReference type="PROSITE" id="PS50850">
    <property type="entry name" value="MFS"/>
    <property type="match status" value="1"/>
</dbReference>
<dbReference type="Pfam" id="PF07690">
    <property type="entry name" value="MFS_1"/>
    <property type="match status" value="1"/>
</dbReference>
<feature type="domain" description="Major facilitator superfamily (MFS) profile" evidence="6">
    <location>
        <begin position="152"/>
        <end position="626"/>
    </location>
</feature>
<dbReference type="SUPFAM" id="SSF103473">
    <property type="entry name" value="MFS general substrate transporter"/>
    <property type="match status" value="1"/>
</dbReference>
<evidence type="ECO:0000313" key="8">
    <source>
        <dbReference type="Proteomes" id="UP000070054"/>
    </source>
</evidence>
<feature type="transmembrane region" description="Helical" evidence="5">
    <location>
        <begin position="424"/>
        <end position="453"/>
    </location>
</feature>
<dbReference type="OrthoDB" id="268400at2759"/>
<comment type="caution">
    <text evidence="7">The sequence shown here is derived from an EMBL/GenBank/DDBJ whole genome shotgun (WGS) entry which is preliminary data.</text>
</comment>
<dbReference type="Gene3D" id="1.20.1250.20">
    <property type="entry name" value="MFS general substrate transporter like domains"/>
    <property type="match status" value="1"/>
</dbReference>
<keyword evidence="8" id="KW-1185">Reference proteome</keyword>
<dbReference type="EMBL" id="JEMN01001564">
    <property type="protein sequence ID" value="KXH33435.1"/>
    <property type="molecule type" value="Genomic_DNA"/>
</dbReference>
<dbReference type="Proteomes" id="UP000070054">
    <property type="component" value="Unassembled WGS sequence"/>
</dbReference>
<proteinExistence type="predicted"/>
<evidence type="ECO:0000259" key="6">
    <source>
        <dbReference type="PROSITE" id="PS50850"/>
    </source>
</evidence>
<feature type="transmembrane region" description="Helical" evidence="5">
    <location>
        <begin position="149"/>
        <end position="177"/>
    </location>
</feature>